<gene>
    <name evidence="4" type="ORF">J5N97_019892</name>
</gene>
<dbReference type="Proteomes" id="UP001085076">
    <property type="component" value="Miscellaneous, Linkage group lg05"/>
</dbReference>
<organism evidence="4 5">
    <name type="scientific">Dioscorea zingiberensis</name>
    <dbReference type="NCBI Taxonomy" id="325984"/>
    <lineage>
        <taxon>Eukaryota</taxon>
        <taxon>Viridiplantae</taxon>
        <taxon>Streptophyta</taxon>
        <taxon>Embryophyta</taxon>
        <taxon>Tracheophyta</taxon>
        <taxon>Spermatophyta</taxon>
        <taxon>Magnoliopsida</taxon>
        <taxon>Liliopsida</taxon>
        <taxon>Dioscoreales</taxon>
        <taxon>Dioscoreaceae</taxon>
        <taxon>Dioscorea</taxon>
    </lineage>
</organism>
<name>A0A9D5CFW2_9LILI</name>
<protein>
    <recommendedName>
        <fullName evidence="3">C2H2-type domain-containing protein</fullName>
    </recommendedName>
</protein>
<evidence type="ECO:0000313" key="5">
    <source>
        <dbReference type="Proteomes" id="UP001085076"/>
    </source>
</evidence>
<dbReference type="EMBL" id="JAGGNH010000005">
    <property type="protein sequence ID" value="KAJ0971933.1"/>
    <property type="molecule type" value="Genomic_DNA"/>
</dbReference>
<dbReference type="GO" id="GO:0008270">
    <property type="term" value="F:zinc ion binding"/>
    <property type="evidence" value="ECO:0007669"/>
    <property type="project" value="UniProtKB-KW"/>
</dbReference>
<dbReference type="OrthoDB" id="644976at2759"/>
<evidence type="ECO:0000313" key="4">
    <source>
        <dbReference type="EMBL" id="KAJ0971933.1"/>
    </source>
</evidence>
<proteinExistence type="predicted"/>
<evidence type="ECO:0000259" key="3">
    <source>
        <dbReference type="PROSITE" id="PS50157"/>
    </source>
</evidence>
<evidence type="ECO:0000256" key="1">
    <source>
        <dbReference type="PROSITE-ProRule" id="PRU00042"/>
    </source>
</evidence>
<keyword evidence="5" id="KW-1185">Reference proteome</keyword>
<dbReference type="AlphaFoldDB" id="A0A9D5CFW2"/>
<reference evidence="4" key="1">
    <citation type="submission" date="2021-03" db="EMBL/GenBank/DDBJ databases">
        <authorList>
            <person name="Li Z."/>
            <person name="Yang C."/>
        </authorList>
    </citation>
    <scope>NUCLEOTIDE SEQUENCE</scope>
    <source>
        <strain evidence="4">Dzin_1.0</strain>
        <tissue evidence="4">Leaf</tissue>
    </source>
</reference>
<keyword evidence="1" id="KW-0862">Zinc</keyword>
<keyword evidence="1" id="KW-0479">Metal-binding</keyword>
<feature type="domain" description="C2H2-type" evidence="3">
    <location>
        <begin position="195"/>
        <end position="222"/>
    </location>
</feature>
<accession>A0A9D5CFW2</accession>
<keyword evidence="1" id="KW-0863">Zinc-finger</keyword>
<reference evidence="4" key="2">
    <citation type="journal article" date="2022" name="Hortic Res">
        <title>The genome of Dioscorea zingiberensis sheds light on the biosynthesis, origin and evolution of the medicinally important diosgenin saponins.</title>
        <authorList>
            <person name="Li Y."/>
            <person name="Tan C."/>
            <person name="Li Z."/>
            <person name="Guo J."/>
            <person name="Li S."/>
            <person name="Chen X."/>
            <person name="Wang C."/>
            <person name="Dai X."/>
            <person name="Yang H."/>
            <person name="Song W."/>
            <person name="Hou L."/>
            <person name="Xu J."/>
            <person name="Tong Z."/>
            <person name="Xu A."/>
            <person name="Yuan X."/>
            <person name="Wang W."/>
            <person name="Yang Q."/>
            <person name="Chen L."/>
            <person name="Sun Z."/>
            <person name="Wang K."/>
            <person name="Pan B."/>
            <person name="Chen J."/>
            <person name="Bao Y."/>
            <person name="Liu F."/>
            <person name="Qi X."/>
            <person name="Gang D.R."/>
            <person name="Wen J."/>
            <person name="Li J."/>
        </authorList>
    </citation>
    <scope>NUCLEOTIDE SEQUENCE</scope>
    <source>
        <strain evidence="4">Dzin_1.0</strain>
    </source>
</reference>
<evidence type="ECO:0000256" key="2">
    <source>
        <dbReference type="SAM" id="MobiDB-lite"/>
    </source>
</evidence>
<dbReference type="SMART" id="SM00355">
    <property type="entry name" value="ZnF_C2H2"/>
    <property type="match status" value="1"/>
</dbReference>
<dbReference type="PROSITE" id="PS00028">
    <property type="entry name" value="ZINC_FINGER_C2H2_1"/>
    <property type="match status" value="1"/>
</dbReference>
<feature type="region of interest" description="Disordered" evidence="2">
    <location>
        <begin position="221"/>
        <end position="241"/>
    </location>
</feature>
<dbReference type="InterPro" id="IPR013087">
    <property type="entry name" value="Znf_C2H2_type"/>
</dbReference>
<comment type="caution">
    <text evidence="4">The sequence shown here is derived from an EMBL/GenBank/DDBJ whole genome shotgun (WGS) entry which is preliminary data.</text>
</comment>
<dbReference type="PROSITE" id="PS50157">
    <property type="entry name" value="ZINC_FINGER_C2H2_2"/>
    <property type="match status" value="1"/>
</dbReference>
<sequence>MSARGDNSRFFLGKTEAMGLMVNQLSATFSEVIEGTTMETPIYINVPCNNFCNSSSADSTIVFVERNELIVSFGHFPQNNNNLRFMPTPTLTPSLSLNPSPAPSPIHLSPPSFNPVNPCLQRNPFITPMDPYRWPPSSFDRCTSSFVPFPQTDLHSLSNNANNMTLRPHIGLNQGAHNQTFNDLEMVLVEPQHYYTCNMCGMEFPTPQAYGGHMSSHSKKVKARYATGESSRASKKSKNFL</sequence>